<feature type="domain" description="UspA" evidence="3">
    <location>
        <begin position="71"/>
        <end position="138"/>
    </location>
</feature>
<keyword evidence="1" id="KW-0175">Coiled coil</keyword>
<dbReference type="CDD" id="cd23659">
    <property type="entry name" value="USP_At3g01520-like"/>
    <property type="match status" value="1"/>
</dbReference>
<feature type="compositionally biased region" description="Low complexity" evidence="2">
    <location>
        <begin position="511"/>
        <end position="527"/>
    </location>
</feature>
<dbReference type="InterPro" id="IPR006016">
    <property type="entry name" value="UspA"/>
</dbReference>
<name>A0A383W212_TETOB</name>
<gene>
    <name evidence="4" type="ORF">BQ4739_LOCUS11275</name>
</gene>
<accession>A0A383W212</accession>
<evidence type="ECO:0000256" key="1">
    <source>
        <dbReference type="SAM" id="Coils"/>
    </source>
</evidence>
<dbReference type="EMBL" id="FNXT01001027">
    <property type="protein sequence ID" value="SZX71142.1"/>
    <property type="molecule type" value="Genomic_DNA"/>
</dbReference>
<dbReference type="AlphaFoldDB" id="A0A383W212"/>
<feature type="region of interest" description="Disordered" evidence="2">
    <location>
        <begin position="345"/>
        <end position="372"/>
    </location>
</feature>
<dbReference type="PANTHER" id="PTHR31964">
    <property type="entry name" value="ADENINE NUCLEOTIDE ALPHA HYDROLASES-LIKE SUPERFAMILY PROTEIN"/>
    <property type="match status" value="1"/>
</dbReference>
<dbReference type="PRINTS" id="PR01438">
    <property type="entry name" value="UNVRSLSTRESS"/>
</dbReference>
<feature type="region of interest" description="Disordered" evidence="2">
    <location>
        <begin position="387"/>
        <end position="419"/>
    </location>
</feature>
<dbReference type="Pfam" id="PF00582">
    <property type="entry name" value="Usp"/>
    <property type="match status" value="2"/>
</dbReference>
<dbReference type="Gene3D" id="3.40.50.620">
    <property type="entry name" value="HUPs"/>
    <property type="match status" value="2"/>
</dbReference>
<evidence type="ECO:0000313" key="5">
    <source>
        <dbReference type="Proteomes" id="UP000256970"/>
    </source>
</evidence>
<dbReference type="SUPFAM" id="SSF52402">
    <property type="entry name" value="Adenine nucleotide alpha hydrolases-like"/>
    <property type="match status" value="2"/>
</dbReference>
<keyword evidence="5" id="KW-1185">Reference proteome</keyword>
<dbReference type="PANTHER" id="PTHR31964:SF113">
    <property type="entry name" value="USPA DOMAIN-CONTAINING PROTEIN"/>
    <property type="match status" value="1"/>
</dbReference>
<feature type="compositionally biased region" description="Acidic residues" evidence="2">
    <location>
        <begin position="345"/>
        <end position="363"/>
    </location>
</feature>
<dbReference type="Proteomes" id="UP000256970">
    <property type="component" value="Unassembled WGS sequence"/>
</dbReference>
<evidence type="ECO:0000313" key="4">
    <source>
        <dbReference type="EMBL" id="SZX71142.1"/>
    </source>
</evidence>
<feature type="region of interest" description="Disordered" evidence="2">
    <location>
        <begin position="498"/>
        <end position="577"/>
    </location>
</feature>
<reference evidence="4 5" key="1">
    <citation type="submission" date="2016-10" db="EMBL/GenBank/DDBJ databases">
        <authorList>
            <person name="Cai Z."/>
        </authorList>
    </citation>
    <scope>NUCLEOTIDE SEQUENCE [LARGE SCALE GENOMIC DNA]</scope>
</reference>
<dbReference type="InterPro" id="IPR006015">
    <property type="entry name" value="Universal_stress_UspA"/>
</dbReference>
<organism evidence="4 5">
    <name type="scientific">Tetradesmus obliquus</name>
    <name type="common">Green alga</name>
    <name type="synonym">Acutodesmus obliquus</name>
    <dbReference type="NCBI Taxonomy" id="3088"/>
    <lineage>
        <taxon>Eukaryota</taxon>
        <taxon>Viridiplantae</taxon>
        <taxon>Chlorophyta</taxon>
        <taxon>core chlorophytes</taxon>
        <taxon>Chlorophyceae</taxon>
        <taxon>CS clade</taxon>
        <taxon>Sphaeropleales</taxon>
        <taxon>Scenedesmaceae</taxon>
        <taxon>Tetradesmus</taxon>
    </lineage>
</organism>
<protein>
    <recommendedName>
        <fullName evidence="3">UspA domain-containing protein</fullName>
    </recommendedName>
</protein>
<feature type="coiled-coil region" evidence="1">
    <location>
        <begin position="581"/>
        <end position="608"/>
    </location>
</feature>
<proteinExistence type="predicted"/>
<evidence type="ECO:0000256" key="2">
    <source>
        <dbReference type="SAM" id="MobiDB-lite"/>
    </source>
</evidence>
<feature type="compositionally biased region" description="Low complexity" evidence="2">
    <location>
        <begin position="551"/>
        <end position="571"/>
    </location>
</feature>
<dbReference type="InterPro" id="IPR014729">
    <property type="entry name" value="Rossmann-like_a/b/a_fold"/>
</dbReference>
<sequence length="609" mass="63051">MPSSRKFILAVKTWGSDEAIHSWKYLKAHILQNSKDGGMWSDELVVVHINKGKTKEKEPWDQGGAVIAGMKTALQPYKHDVFDLEGDPGPLLVDIANKEQADILVLATRGRNAMKKAMMGSMTDFVMQRANCACLVVKPQVGAGDTYRMKSAANPQGAGAAAALHAVPAQPRAQSPGSSPMFGRIQTLHGSTPFNRRVAIAYDTTASGRYLLKWASDTILEPTDNVFVVRAVPKLQMRKPGTSFADKNNVQRLAGDALQGMPHVTTFNLQQGNARKSVLAFASKESVDLLIVGMYRPNTRRKGLALRGNAVIVANRCACPCLVVPMSEAALQSCVKATDLELAAAEEEELASGSESDSDDEEASPGTPTTAAAAGVAAGGAFAGPAAAAADGADEEREGAGMSLEQRAGSPEPGSLASFRGNSAAAIKQIRAPIEAFFKRRGSTGASAAGGLSGSSVDGGGDRRAALLAALQGGGSSSGSSLQPGRYIVEVDSSGAVKNIKPSDKHHHHSSPLAPAAVAPAAGLSSSETGAAAAVSPLRLTDPGCEHQQGADVVDAADLPAPPAAATAEVPGGSSSTAQDVQQLKQLLAEREAELVALRQQLQQLGHSA</sequence>
<feature type="domain" description="UspA" evidence="3">
    <location>
        <begin position="196"/>
        <end position="325"/>
    </location>
</feature>
<evidence type="ECO:0000259" key="3">
    <source>
        <dbReference type="Pfam" id="PF00582"/>
    </source>
</evidence>